<evidence type="ECO:0000313" key="3">
    <source>
        <dbReference type="Proteomes" id="UP000182725"/>
    </source>
</evidence>
<proteinExistence type="predicted"/>
<dbReference type="Proteomes" id="UP000182725">
    <property type="component" value="Unassembled WGS sequence"/>
</dbReference>
<name>A0A1H5GZK7_9MICC</name>
<gene>
    <name evidence="2" type="ORF">SAMN04489740_0889</name>
</gene>
<dbReference type="RefSeq" id="WP_074710750.1">
    <property type="nucleotide sequence ID" value="NZ_FNTV01000001.1"/>
</dbReference>
<protein>
    <submittedName>
        <fullName evidence="2">Uncharacterized protein</fullName>
    </submittedName>
</protein>
<feature type="region of interest" description="Disordered" evidence="1">
    <location>
        <begin position="183"/>
        <end position="203"/>
    </location>
</feature>
<dbReference type="EMBL" id="FNTV01000001">
    <property type="protein sequence ID" value="SEE21065.1"/>
    <property type="molecule type" value="Genomic_DNA"/>
</dbReference>
<feature type="compositionally biased region" description="Low complexity" evidence="1">
    <location>
        <begin position="183"/>
        <end position="202"/>
    </location>
</feature>
<evidence type="ECO:0000256" key="1">
    <source>
        <dbReference type="SAM" id="MobiDB-lite"/>
    </source>
</evidence>
<dbReference type="AlphaFoldDB" id="A0A1H5GZK7"/>
<organism evidence="2 3">
    <name type="scientific">Arthrobacter alpinus</name>
    <dbReference type="NCBI Taxonomy" id="656366"/>
    <lineage>
        <taxon>Bacteria</taxon>
        <taxon>Bacillati</taxon>
        <taxon>Actinomycetota</taxon>
        <taxon>Actinomycetes</taxon>
        <taxon>Micrococcales</taxon>
        <taxon>Micrococcaceae</taxon>
        <taxon>Arthrobacter</taxon>
    </lineage>
</organism>
<reference evidence="2 3" key="1">
    <citation type="submission" date="2016-10" db="EMBL/GenBank/DDBJ databases">
        <authorList>
            <person name="de Groot N.N."/>
        </authorList>
    </citation>
    <scope>NUCLEOTIDE SEQUENCE [LARGE SCALE GENOMIC DNA]</scope>
    <source>
        <strain evidence="2 3">DSM 22274</strain>
    </source>
</reference>
<sequence length="315" mass="35251">MARDRANIRVDMLSNTDYRSLGLAAQHLYKMLLIHPTLNYAGVADWRPGRLAKITRGVTASAVREAAAELQAGSYVYVDEDTEEVFIRSFVRHDGLLARYRMPIAMANAYADISSPKIRRFFVHELRRLNVANPSMEYWKESRVSSILQEPYEDMKTIGHSVGYEDEEAIGNGVTHSVGYSISTDETTPGATSTTTPTTTSTEVDKREAPKKLGTRISEDFHVTSEMAQWASANAPNADINIETMKFKNYWEALPGRGATKINWTKTWQNWLLNSRSFGNAASKPTATDKIRDTFAKGQALQAKFDQSTQPELGQ</sequence>
<evidence type="ECO:0000313" key="2">
    <source>
        <dbReference type="EMBL" id="SEE21065.1"/>
    </source>
</evidence>
<accession>A0A1H5GZK7</accession>